<comment type="subcellular location">
    <subcellularLocation>
        <location evidence="2">Cell envelope</location>
    </subcellularLocation>
</comment>
<evidence type="ECO:0000256" key="8">
    <source>
        <dbReference type="SAM" id="Phobius"/>
    </source>
</evidence>
<name>A0A8J6NRG4_9BACT</name>
<keyword evidence="8" id="KW-0812">Transmembrane</keyword>
<keyword evidence="7" id="KW-0408">Iron</keyword>
<dbReference type="AlphaFoldDB" id="A0A8J6NRG4"/>
<dbReference type="GO" id="GO:0030313">
    <property type="term" value="C:cell envelope"/>
    <property type="evidence" value="ECO:0007669"/>
    <property type="project" value="UniProtKB-SubCell"/>
</dbReference>
<dbReference type="GO" id="GO:0046872">
    <property type="term" value="F:metal ion binding"/>
    <property type="evidence" value="ECO:0007669"/>
    <property type="project" value="UniProtKB-KW"/>
</dbReference>
<feature type="domain" description="Tetrahaem cytochrome" evidence="9">
    <location>
        <begin position="107"/>
        <end position="166"/>
    </location>
</feature>
<keyword evidence="3" id="KW-0813">Transport</keyword>
<gene>
    <name evidence="10" type="ORF">H8D96_04885</name>
</gene>
<keyword evidence="5" id="KW-0479">Metal-binding</keyword>
<dbReference type="Proteomes" id="UP000605201">
    <property type="component" value="Unassembled WGS sequence"/>
</dbReference>
<dbReference type="Pfam" id="PF14537">
    <property type="entry name" value="Cytochrom_c3_2"/>
    <property type="match status" value="1"/>
</dbReference>
<keyword evidence="6" id="KW-0249">Electron transport</keyword>
<feature type="transmembrane region" description="Helical" evidence="8">
    <location>
        <begin position="195"/>
        <end position="218"/>
    </location>
</feature>
<proteinExistence type="predicted"/>
<dbReference type="EMBL" id="JACNIG010000122">
    <property type="protein sequence ID" value="MBC8431234.1"/>
    <property type="molecule type" value="Genomic_DNA"/>
</dbReference>
<dbReference type="Gene3D" id="1.10.1130.10">
    <property type="entry name" value="Flavocytochrome C3, Chain A"/>
    <property type="match status" value="1"/>
</dbReference>
<dbReference type="InterPro" id="IPR036280">
    <property type="entry name" value="Multihaem_cyt_sf"/>
</dbReference>
<sequence length="236" mass="27094">MKRKQWYQMPLLWIAGLVLLVLMVLPNMAAAQGEEVASALRRYKQYEVSTGYYEEYEARPRHERPRVTVPSRRRRLLGLPYSSTAASVRIRTRLSDSHLGIKFYDNRRCEDCHVEQTRDMHTTRANLTCRQCHGGEPVASIDHYFSPMNPIRKHAYVCAKCHEGANASFASYVIHEPSAGSLTAKTSFPVLYYTYWFMLILLVGTLAFFVPHSFLAGLRELFTKKGKATEDTDDVH</sequence>
<evidence type="ECO:0000256" key="7">
    <source>
        <dbReference type="ARBA" id="ARBA00023004"/>
    </source>
</evidence>
<evidence type="ECO:0000313" key="10">
    <source>
        <dbReference type="EMBL" id="MBC8431234.1"/>
    </source>
</evidence>
<evidence type="ECO:0000259" key="9">
    <source>
        <dbReference type="Pfam" id="PF14537"/>
    </source>
</evidence>
<keyword evidence="8" id="KW-1133">Transmembrane helix</keyword>
<keyword evidence="8" id="KW-0472">Membrane</keyword>
<evidence type="ECO:0000256" key="3">
    <source>
        <dbReference type="ARBA" id="ARBA00022448"/>
    </source>
</evidence>
<dbReference type="SUPFAM" id="SSF48695">
    <property type="entry name" value="Multiheme cytochromes"/>
    <property type="match status" value="1"/>
</dbReference>
<organism evidence="10 11">
    <name type="scientific">Candidatus Desulfatibia vada</name>
    <dbReference type="NCBI Taxonomy" id="2841696"/>
    <lineage>
        <taxon>Bacteria</taxon>
        <taxon>Pseudomonadati</taxon>
        <taxon>Thermodesulfobacteriota</taxon>
        <taxon>Desulfobacteria</taxon>
        <taxon>Desulfobacterales</taxon>
        <taxon>Desulfobacterales incertae sedis</taxon>
        <taxon>Candidatus Desulfatibia</taxon>
    </lineage>
</organism>
<evidence type="ECO:0000256" key="2">
    <source>
        <dbReference type="ARBA" id="ARBA00004196"/>
    </source>
</evidence>
<comment type="cofactor">
    <cofactor evidence="1">
        <name>heme c</name>
        <dbReference type="ChEBI" id="CHEBI:61717"/>
    </cofactor>
</comment>
<evidence type="ECO:0000313" key="11">
    <source>
        <dbReference type="Proteomes" id="UP000605201"/>
    </source>
</evidence>
<dbReference type="InterPro" id="IPR012286">
    <property type="entry name" value="Tetrahaem_cytochrome"/>
</dbReference>
<accession>A0A8J6NRG4</accession>
<evidence type="ECO:0000256" key="5">
    <source>
        <dbReference type="ARBA" id="ARBA00022723"/>
    </source>
</evidence>
<protein>
    <recommendedName>
        <fullName evidence="9">Tetrahaem cytochrome domain-containing protein</fullName>
    </recommendedName>
</protein>
<keyword evidence="4" id="KW-0349">Heme</keyword>
<evidence type="ECO:0000256" key="4">
    <source>
        <dbReference type="ARBA" id="ARBA00022617"/>
    </source>
</evidence>
<evidence type="ECO:0000256" key="1">
    <source>
        <dbReference type="ARBA" id="ARBA00001926"/>
    </source>
</evidence>
<comment type="caution">
    <text evidence="10">The sequence shown here is derived from an EMBL/GenBank/DDBJ whole genome shotgun (WGS) entry which is preliminary data.</text>
</comment>
<evidence type="ECO:0000256" key="6">
    <source>
        <dbReference type="ARBA" id="ARBA00022982"/>
    </source>
</evidence>
<reference evidence="10 11" key="1">
    <citation type="submission" date="2020-08" db="EMBL/GenBank/DDBJ databases">
        <title>Bridging the membrane lipid divide: bacteria of the FCB group superphylum have the potential to synthesize archaeal ether lipids.</title>
        <authorList>
            <person name="Villanueva L."/>
            <person name="Von Meijenfeldt F.A.B."/>
            <person name="Westbye A.B."/>
            <person name="Yadav S."/>
            <person name="Hopmans E.C."/>
            <person name="Dutilh B.E."/>
            <person name="Sinninghe Damste J.S."/>
        </authorList>
    </citation>
    <scope>NUCLEOTIDE SEQUENCE [LARGE SCALE GENOMIC DNA]</scope>
    <source>
        <strain evidence="10">NIOZ-UU17</strain>
    </source>
</reference>